<accession>A0ABQ3L5B3</accession>
<gene>
    <name evidence="5" type="ORF">GCM10017790_07920</name>
</gene>
<feature type="domain" description="CBS" evidence="4">
    <location>
        <begin position="9"/>
        <end position="65"/>
    </location>
</feature>
<feature type="domain" description="BON" evidence="3">
    <location>
        <begin position="135"/>
        <end position="204"/>
    </location>
</feature>
<dbReference type="InterPro" id="IPR000644">
    <property type="entry name" value="CBS_dom"/>
</dbReference>
<dbReference type="InterPro" id="IPR046342">
    <property type="entry name" value="CBS_dom_sf"/>
</dbReference>
<dbReference type="InterPro" id="IPR007055">
    <property type="entry name" value="BON_dom"/>
</dbReference>
<keyword evidence="1 2" id="KW-0129">CBS domain</keyword>
<sequence>MRQKVSQVMTANPVCVAEDAGYKQIVDTLARYGISAVPVVDAAGVPVGVVSEADLLTRLDHRRRRRRHARLGKTGALLARDLMTSPAATIGADTSVTAATVRLADAGIRRLFVVEAGKLVGVVARRDLLAVFRRPDDEIRTAVEHDILADTLRVPPGQASVTVSDGVVTLLGRLDSRGAVERAGELSADIAGVLAVKNRLDFVWDDRRTRTSSLQRGQR</sequence>
<evidence type="ECO:0000259" key="4">
    <source>
        <dbReference type="PROSITE" id="PS51371"/>
    </source>
</evidence>
<keyword evidence="6" id="KW-1185">Reference proteome</keyword>
<dbReference type="Gene3D" id="3.30.1340.30">
    <property type="match status" value="1"/>
</dbReference>
<comment type="caution">
    <text evidence="5">The sequence shown here is derived from an EMBL/GenBank/DDBJ whole genome shotgun (WGS) entry which is preliminary data.</text>
</comment>
<dbReference type="Proteomes" id="UP000635387">
    <property type="component" value="Unassembled WGS sequence"/>
</dbReference>
<dbReference type="PANTHER" id="PTHR43080">
    <property type="entry name" value="CBS DOMAIN-CONTAINING PROTEIN CBSX3, MITOCHONDRIAL"/>
    <property type="match status" value="1"/>
</dbReference>
<dbReference type="PROSITE" id="PS50914">
    <property type="entry name" value="BON"/>
    <property type="match status" value="1"/>
</dbReference>
<evidence type="ECO:0000259" key="3">
    <source>
        <dbReference type="PROSITE" id="PS50914"/>
    </source>
</evidence>
<dbReference type="Pfam" id="PF04972">
    <property type="entry name" value="BON"/>
    <property type="match status" value="1"/>
</dbReference>
<name>A0ABQ3L5B3_9PSEU</name>
<reference evidence="6" key="1">
    <citation type="journal article" date="2019" name="Int. J. Syst. Evol. Microbiol.">
        <title>The Global Catalogue of Microorganisms (GCM) 10K type strain sequencing project: providing services to taxonomists for standard genome sequencing and annotation.</title>
        <authorList>
            <consortium name="The Broad Institute Genomics Platform"/>
            <consortium name="The Broad Institute Genome Sequencing Center for Infectious Disease"/>
            <person name="Wu L."/>
            <person name="Ma J."/>
        </authorList>
    </citation>
    <scope>NUCLEOTIDE SEQUENCE [LARGE SCALE GENOMIC DNA]</scope>
    <source>
        <strain evidence="6">CGMCC 4.7683</strain>
    </source>
</reference>
<proteinExistence type="predicted"/>
<evidence type="ECO:0008006" key="7">
    <source>
        <dbReference type="Google" id="ProtNLM"/>
    </source>
</evidence>
<dbReference type="SUPFAM" id="SSF54631">
    <property type="entry name" value="CBS-domain pair"/>
    <property type="match status" value="1"/>
</dbReference>
<evidence type="ECO:0000256" key="2">
    <source>
        <dbReference type="PROSITE-ProRule" id="PRU00703"/>
    </source>
</evidence>
<protein>
    <recommendedName>
        <fullName evidence="7">CBS domain-containing protein</fullName>
    </recommendedName>
</protein>
<evidence type="ECO:0000313" key="6">
    <source>
        <dbReference type="Proteomes" id="UP000635387"/>
    </source>
</evidence>
<dbReference type="InterPro" id="IPR051257">
    <property type="entry name" value="Diverse_CBS-Domain"/>
</dbReference>
<dbReference type="Pfam" id="PF00571">
    <property type="entry name" value="CBS"/>
    <property type="match status" value="2"/>
</dbReference>
<feature type="domain" description="CBS" evidence="4">
    <location>
        <begin position="83"/>
        <end position="138"/>
    </location>
</feature>
<organism evidence="5 6">
    <name type="scientific">Amycolatopsis oliviviridis</name>
    <dbReference type="NCBI Taxonomy" id="1471590"/>
    <lineage>
        <taxon>Bacteria</taxon>
        <taxon>Bacillati</taxon>
        <taxon>Actinomycetota</taxon>
        <taxon>Actinomycetes</taxon>
        <taxon>Pseudonocardiales</taxon>
        <taxon>Pseudonocardiaceae</taxon>
        <taxon>Amycolatopsis</taxon>
    </lineage>
</organism>
<dbReference type="EMBL" id="BNAY01000001">
    <property type="protein sequence ID" value="GHH04733.1"/>
    <property type="molecule type" value="Genomic_DNA"/>
</dbReference>
<evidence type="ECO:0000256" key="1">
    <source>
        <dbReference type="ARBA" id="ARBA00023122"/>
    </source>
</evidence>
<dbReference type="PANTHER" id="PTHR43080:SF29">
    <property type="entry name" value="OS02G0818000 PROTEIN"/>
    <property type="match status" value="1"/>
</dbReference>
<evidence type="ECO:0000313" key="5">
    <source>
        <dbReference type="EMBL" id="GHH04733.1"/>
    </source>
</evidence>
<dbReference type="PROSITE" id="PS51371">
    <property type="entry name" value="CBS"/>
    <property type="match status" value="2"/>
</dbReference>
<dbReference type="SMART" id="SM00116">
    <property type="entry name" value="CBS"/>
    <property type="match status" value="2"/>
</dbReference>
<dbReference type="Gene3D" id="3.10.580.10">
    <property type="entry name" value="CBS-domain"/>
    <property type="match status" value="1"/>
</dbReference>